<dbReference type="PANTHER" id="PTHR10146">
    <property type="entry name" value="PROLINE SYNTHETASE CO-TRANSCRIBED BACTERIAL HOMOLOG PROTEIN"/>
    <property type="match status" value="1"/>
</dbReference>
<keyword evidence="9" id="KW-1185">Reference proteome</keyword>
<name>A0AA90SSV9_9HELI</name>
<feature type="domain" description="Alanine racemase N-terminal" evidence="5">
    <location>
        <begin position="6"/>
        <end position="220"/>
    </location>
</feature>
<evidence type="ECO:0000256" key="4">
    <source>
        <dbReference type="RuleBase" id="RU004514"/>
    </source>
</evidence>
<protein>
    <recommendedName>
        <fullName evidence="2">Pyridoxal phosphate homeostasis protein</fullName>
        <shortName evidence="2">PLP homeostasis protein</shortName>
    </recommendedName>
</protein>
<evidence type="ECO:0000259" key="5">
    <source>
        <dbReference type="Pfam" id="PF01168"/>
    </source>
</evidence>
<keyword evidence="1 2" id="KW-0663">Pyridoxal phosphate</keyword>
<dbReference type="RefSeq" id="WP_305517284.1">
    <property type="nucleotide sequence ID" value="NZ_JAUPEV010000008.1"/>
</dbReference>
<evidence type="ECO:0000256" key="1">
    <source>
        <dbReference type="ARBA" id="ARBA00022898"/>
    </source>
</evidence>
<sequence length="222" mass="24878">MLRNNLDKIISRIEKARISYSRHQIIKLIAVSKYSEISDIQAMYGCGQRAFGENKIQDLKTKSDALIDLPIQWHMIGTLQENKINALLVLKPSLLHSLDSIKLAKAIQKRCEKIQTSIKALLQVNSSYEETKSGVLPQEAREIYLEILQTCPNIKLEGIMSIGANSKELQKIESSFKITKDIFDSLQSEGAKTLSMGMSGDFEIAIGYGANMLRIGSLLFEK</sequence>
<comment type="similarity">
    <text evidence="2 4">Belongs to the pyridoxal phosphate-binding protein YggS/PROSC family.</text>
</comment>
<accession>A0AA90SSV9</accession>
<dbReference type="InterPro" id="IPR011078">
    <property type="entry name" value="PyrdxlP_homeostasis"/>
</dbReference>
<dbReference type="EMBL" id="JAUYZK010000008">
    <property type="protein sequence ID" value="MDP2539359.1"/>
    <property type="molecule type" value="Genomic_DNA"/>
</dbReference>
<evidence type="ECO:0000313" key="7">
    <source>
        <dbReference type="EMBL" id="MDP2539359.1"/>
    </source>
</evidence>
<dbReference type="CDD" id="cd00635">
    <property type="entry name" value="PLPDE_III_YBL036c_like"/>
    <property type="match status" value="1"/>
</dbReference>
<dbReference type="HAMAP" id="MF_02087">
    <property type="entry name" value="PLP_homeostasis"/>
    <property type="match status" value="1"/>
</dbReference>
<comment type="cofactor">
    <cofactor evidence="3">
        <name>pyridoxal 5'-phosphate</name>
        <dbReference type="ChEBI" id="CHEBI:597326"/>
    </cofactor>
</comment>
<dbReference type="InterPro" id="IPR029066">
    <property type="entry name" value="PLP-binding_barrel"/>
</dbReference>
<dbReference type="Gene3D" id="3.20.20.10">
    <property type="entry name" value="Alanine racemase"/>
    <property type="match status" value="1"/>
</dbReference>
<reference evidence="6" key="2">
    <citation type="submission" date="2023-07" db="EMBL/GenBank/DDBJ databases">
        <authorList>
            <person name="Aydin F."/>
            <person name="Tarhane S."/>
            <person name="Saticioglu I.B."/>
            <person name="Karakaya E."/>
            <person name="Abay S."/>
            <person name="Guran O."/>
            <person name="Bozkurt E."/>
            <person name="Uzum N."/>
            <person name="Olgun K."/>
            <person name="Jablonski D."/>
        </authorList>
    </citation>
    <scope>NUCLEOTIDE SEQUENCE</scope>
    <source>
        <strain evidence="6">Faydin-H75</strain>
    </source>
</reference>
<evidence type="ECO:0000256" key="3">
    <source>
        <dbReference type="PIRSR" id="PIRSR004848-1"/>
    </source>
</evidence>
<comment type="function">
    <text evidence="2">Pyridoxal 5'-phosphate (PLP)-binding protein, which is involved in PLP homeostasis.</text>
</comment>
<evidence type="ECO:0000256" key="2">
    <source>
        <dbReference type="HAMAP-Rule" id="MF_02087"/>
    </source>
</evidence>
<dbReference type="SUPFAM" id="SSF51419">
    <property type="entry name" value="PLP-binding barrel"/>
    <property type="match status" value="1"/>
</dbReference>
<feature type="modified residue" description="N6-(pyridoxal phosphate)lysine" evidence="2 3">
    <location>
        <position position="33"/>
    </location>
</feature>
<dbReference type="Proteomes" id="UP001177258">
    <property type="component" value="Unassembled WGS sequence"/>
</dbReference>
<dbReference type="PIRSF" id="PIRSF004848">
    <property type="entry name" value="YBL036c_PLPDEIII"/>
    <property type="match status" value="1"/>
</dbReference>
<comment type="caution">
    <text evidence="7">The sequence shown here is derived from an EMBL/GenBank/DDBJ whole genome shotgun (WGS) entry which is preliminary data.</text>
</comment>
<dbReference type="PROSITE" id="PS01211">
    <property type="entry name" value="UPF0001"/>
    <property type="match status" value="1"/>
</dbReference>
<evidence type="ECO:0000313" key="6">
    <source>
        <dbReference type="EMBL" id="MDO7253377.1"/>
    </source>
</evidence>
<dbReference type="EMBL" id="JAUPEV010000008">
    <property type="protein sequence ID" value="MDO7253377.1"/>
    <property type="molecule type" value="Genomic_DNA"/>
</dbReference>
<dbReference type="GO" id="GO:0030170">
    <property type="term" value="F:pyridoxal phosphate binding"/>
    <property type="evidence" value="ECO:0007669"/>
    <property type="project" value="UniProtKB-UniRule"/>
</dbReference>
<dbReference type="FunFam" id="3.20.20.10:FF:000018">
    <property type="entry name" value="Pyridoxal phosphate homeostasis protein"/>
    <property type="match status" value="1"/>
</dbReference>
<gene>
    <name evidence="6" type="ORF">Q5I04_05570</name>
    <name evidence="7" type="ORF">Q5I06_06195</name>
</gene>
<reference evidence="6 8" key="3">
    <citation type="journal article" date="2024" name="Syst. Appl. Microbiol.">
        <title>Helicobacter cappadocius sp. nov., from lizards: The first psychrotrophic Helicobacter species.</title>
        <authorList>
            <person name="Aydin F."/>
            <person name="Tarhane S."/>
            <person name="Karakaya E."/>
            <person name="Abay S."/>
            <person name="Kayman T."/>
            <person name="Guran O."/>
            <person name="Bozkurt E."/>
            <person name="Uzum N."/>
            <person name="Avci A."/>
            <person name="Olgun K."/>
            <person name="Jablonski D."/>
            <person name="Guran C."/>
            <person name="Burcin Saticioglu I."/>
        </authorList>
    </citation>
    <scope>NUCLEOTIDE SEQUENCE [LARGE SCALE GENOMIC DNA]</scope>
    <source>
        <strain evidence="6">Faydin-H75</strain>
        <strain evidence="8">faydin-H76</strain>
    </source>
</reference>
<dbReference type="InterPro" id="IPR001608">
    <property type="entry name" value="Ala_racemase_N"/>
</dbReference>
<evidence type="ECO:0000313" key="8">
    <source>
        <dbReference type="Proteomes" id="UP001177258"/>
    </source>
</evidence>
<evidence type="ECO:0000313" key="9">
    <source>
        <dbReference type="Proteomes" id="UP001240777"/>
    </source>
</evidence>
<dbReference type="NCBIfam" id="TIGR00044">
    <property type="entry name" value="YggS family pyridoxal phosphate-dependent enzyme"/>
    <property type="match status" value="1"/>
</dbReference>
<organism evidence="7 8">
    <name type="scientific">Helicobacter cappadocius</name>
    <dbReference type="NCBI Taxonomy" id="3063998"/>
    <lineage>
        <taxon>Bacteria</taxon>
        <taxon>Pseudomonadati</taxon>
        <taxon>Campylobacterota</taxon>
        <taxon>Epsilonproteobacteria</taxon>
        <taxon>Campylobacterales</taxon>
        <taxon>Helicobacteraceae</taxon>
        <taxon>Helicobacter</taxon>
    </lineage>
</organism>
<dbReference type="AlphaFoldDB" id="A0AA90SSV9"/>
<dbReference type="Proteomes" id="UP001240777">
    <property type="component" value="Unassembled WGS sequence"/>
</dbReference>
<dbReference type="PANTHER" id="PTHR10146:SF14">
    <property type="entry name" value="PYRIDOXAL PHOSPHATE HOMEOSTASIS PROTEIN"/>
    <property type="match status" value="1"/>
</dbReference>
<dbReference type="Pfam" id="PF01168">
    <property type="entry name" value="Ala_racemase_N"/>
    <property type="match status" value="1"/>
</dbReference>
<reference evidence="7 9" key="1">
    <citation type="submission" date="2023-07" db="EMBL/GenBank/DDBJ databases">
        <title>Unpublished Manusciprt.</title>
        <authorList>
            <person name="Aydin F."/>
            <person name="Tarhane S."/>
            <person name="Saticioglu I.B."/>
            <person name="Karakaya E."/>
            <person name="Abay S."/>
            <person name="Guran O."/>
            <person name="Bozkurt E."/>
            <person name="Uzum N."/>
            <person name="Olgun K."/>
            <person name="Jablonski D."/>
        </authorList>
    </citation>
    <scope>NUCLEOTIDE SEQUENCE</scope>
    <source>
        <strain evidence="9">faydin-H75</strain>
        <strain evidence="7">Faydin-H76</strain>
    </source>
</reference>
<proteinExistence type="inferred from homology"/>